<sequence>MLEVEVQDICSSTLCILEVCIGEIVQTQL</sequence>
<proteinExistence type="predicted"/>
<protein>
    <submittedName>
        <fullName evidence="1">Uncharacterized protein</fullName>
    </submittedName>
</protein>
<organism evidence="1">
    <name type="scientific">virus sp. ctML55</name>
    <dbReference type="NCBI Taxonomy" id="2827627"/>
    <lineage>
        <taxon>Viruses</taxon>
    </lineage>
</organism>
<reference evidence="1" key="1">
    <citation type="journal article" date="2021" name="Proc. Natl. Acad. Sci. U.S.A.">
        <title>A Catalog of Tens of Thousands of Viruses from Human Metagenomes Reveals Hidden Associations with Chronic Diseases.</title>
        <authorList>
            <person name="Tisza M.J."/>
            <person name="Buck C.B."/>
        </authorList>
    </citation>
    <scope>NUCLEOTIDE SEQUENCE</scope>
    <source>
        <strain evidence="1">CtML55</strain>
    </source>
</reference>
<dbReference type="EMBL" id="BK059105">
    <property type="protein sequence ID" value="DAE30719.1"/>
    <property type="molecule type" value="Genomic_DNA"/>
</dbReference>
<evidence type="ECO:0000313" key="1">
    <source>
        <dbReference type="EMBL" id="DAE30719.1"/>
    </source>
</evidence>
<accession>A0A8S5RH63</accession>
<name>A0A8S5RH63_9VIRU</name>